<organism evidence="2 3">
    <name type="scientific">Apiospora phragmitis</name>
    <dbReference type="NCBI Taxonomy" id="2905665"/>
    <lineage>
        <taxon>Eukaryota</taxon>
        <taxon>Fungi</taxon>
        <taxon>Dikarya</taxon>
        <taxon>Ascomycota</taxon>
        <taxon>Pezizomycotina</taxon>
        <taxon>Sordariomycetes</taxon>
        <taxon>Xylariomycetidae</taxon>
        <taxon>Amphisphaeriales</taxon>
        <taxon>Apiosporaceae</taxon>
        <taxon>Apiospora</taxon>
    </lineage>
</organism>
<dbReference type="GeneID" id="92085400"/>
<reference evidence="2 3" key="1">
    <citation type="submission" date="2023-01" db="EMBL/GenBank/DDBJ databases">
        <title>Analysis of 21 Apiospora genomes using comparative genomics revels a genus with tremendous synthesis potential of carbohydrate active enzymes and secondary metabolites.</title>
        <authorList>
            <person name="Sorensen T."/>
        </authorList>
    </citation>
    <scope>NUCLEOTIDE SEQUENCE [LARGE SCALE GENOMIC DNA]</scope>
    <source>
        <strain evidence="2 3">CBS 135458</strain>
    </source>
</reference>
<keyword evidence="3" id="KW-1185">Reference proteome</keyword>
<evidence type="ECO:0000256" key="1">
    <source>
        <dbReference type="SAM" id="Phobius"/>
    </source>
</evidence>
<feature type="transmembrane region" description="Helical" evidence="1">
    <location>
        <begin position="94"/>
        <end position="115"/>
    </location>
</feature>
<keyword evidence="1" id="KW-0812">Transmembrane</keyword>
<evidence type="ECO:0000313" key="3">
    <source>
        <dbReference type="Proteomes" id="UP001480595"/>
    </source>
</evidence>
<feature type="transmembrane region" description="Helical" evidence="1">
    <location>
        <begin position="68"/>
        <end position="88"/>
    </location>
</feature>
<accession>A0ABR1WSC5</accession>
<evidence type="ECO:0000313" key="2">
    <source>
        <dbReference type="EMBL" id="KAK8085954.1"/>
    </source>
</evidence>
<dbReference type="RefSeq" id="XP_066720478.1">
    <property type="nucleotide sequence ID" value="XM_066852337.1"/>
</dbReference>
<keyword evidence="1" id="KW-0472">Membrane</keyword>
<sequence>MIGRTPDGTRDTEREFLEKDEEKKDKQCLNRRANQLRQKLNFIFQLGAVIALAIRLCRFCWRHKWDLTFWVTPGIGGFVSAHAVRLAFGSDNVIDAYTCFIPWTYLGTLVVYVVFRLRQAERLPKQY</sequence>
<dbReference type="EMBL" id="JAQQWL010000002">
    <property type="protein sequence ID" value="KAK8085954.1"/>
    <property type="molecule type" value="Genomic_DNA"/>
</dbReference>
<proteinExistence type="predicted"/>
<protein>
    <submittedName>
        <fullName evidence="2">Uncharacterized protein</fullName>
    </submittedName>
</protein>
<dbReference type="Proteomes" id="UP001480595">
    <property type="component" value="Unassembled WGS sequence"/>
</dbReference>
<comment type="caution">
    <text evidence="2">The sequence shown here is derived from an EMBL/GenBank/DDBJ whole genome shotgun (WGS) entry which is preliminary data.</text>
</comment>
<gene>
    <name evidence="2" type="ORF">PG994_000928</name>
</gene>
<keyword evidence="1" id="KW-1133">Transmembrane helix</keyword>
<name>A0ABR1WSC5_9PEZI</name>